<keyword evidence="7" id="KW-0084">Basement membrane</keyword>
<evidence type="ECO:0000256" key="9">
    <source>
        <dbReference type="ARBA" id="ARBA00029542"/>
    </source>
</evidence>
<comment type="function">
    <text evidence="10">Promotes matrix assembly. Involved in the organization of skeletal muscles and in the formation of neuromuscular junctions.</text>
</comment>
<evidence type="ECO:0000256" key="2">
    <source>
        <dbReference type="ARBA" id="ARBA00022525"/>
    </source>
</evidence>
<keyword evidence="3" id="KW-0272">Extracellular matrix</keyword>
<dbReference type="AlphaFoldDB" id="A0A3Q2NXP1"/>
<feature type="chain" id="PRO_5018762350" description="von Willebrand factor A domain-containing protein 1" evidence="11">
    <location>
        <begin position="21"/>
        <end position="494"/>
    </location>
</feature>
<organism evidence="14 15">
    <name type="scientific">Fundulus heteroclitus</name>
    <name type="common">Killifish</name>
    <name type="synonym">Mummichog</name>
    <dbReference type="NCBI Taxonomy" id="8078"/>
    <lineage>
        <taxon>Eukaryota</taxon>
        <taxon>Metazoa</taxon>
        <taxon>Chordata</taxon>
        <taxon>Craniata</taxon>
        <taxon>Vertebrata</taxon>
        <taxon>Euteleostomi</taxon>
        <taxon>Actinopterygii</taxon>
        <taxon>Neopterygii</taxon>
        <taxon>Teleostei</taxon>
        <taxon>Neoteleostei</taxon>
        <taxon>Acanthomorphata</taxon>
        <taxon>Ovalentaria</taxon>
        <taxon>Atherinomorphae</taxon>
        <taxon>Cyprinodontiformes</taxon>
        <taxon>Fundulidae</taxon>
        <taxon>Fundulus</taxon>
    </lineage>
</organism>
<dbReference type="Ensembl" id="ENSFHET00000009565.1">
    <property type="protein sequence ID" value="ENSFHEP00000004010.1"/>
    <property type="gene ID" value="ENSFHEG00000004913.1"/>
</dbReference>
<protein>
    <recommendedName>
        <fullName evidence="9">von Willebrand factor A domain-containing protein 1</fullName>
    </recommendedName>
</protein>
<evidence type="ECO:0000313" key="15">
    <source>
        <dbReference type="Proteomes" id="UP000265000"/>
    </source>
</evidence>
<dbReference type="PANTHER" id="PTHR24020">
    <property type="entry name" value="COLLAGEN ALPHA"/>
    <property type="match status" value="1"/>
</dbReference>
<dbReference type="Proteomes" id="UP000265000">
    <property type="component" value="Unplaced"/>
</dbReference>
<dbReference type="InterPro" id="IPR036116">
    <property type="entry name" value="FN3_sf"/>
</dbReference>
<feature type="domain" description="Fibronectin type-III" evidence="13">
    <location>
        <begin position="213"/>
        <end position="303"/>
    </location>
</feature>
<reference evidence="14" key="1">
    <citation type="submission" date="2025-08" db="UniProtKB">
        <authorList>
            <consortium name="Ensembl"/>
        </authorList>
    </citation>
    <scope>IDENTIFICATION</scope>
</reference>
<dbReference type="PANTHER" id="PTHR24020:SF77">
    <property type="entry name" value="VON WILLEBRAND FACTOR A DOMAIN-CONTAINING PROTEIN 1"/>
    <property type="match status" value="1"/>
</dbReference>
<keyword evidence="6" id="KW-0677">Repeat</keyword>
<dbReference type="GeneTree" id="ENSGT00940000160734"/>
<dbReference type="SUPFAM" id="SSF49265">
    <property type="entry name" value="Fibronectin type III"/>
    <property type="match status" value="2"/>
</dbReference>
<evidence type="ECO:0000259" key="13">
    <source>
        <dbReference type="PROSITE" id="PS50853"/>
    </source>
</evidence>
<dbReference type="PROSITE" id="PS50234">
    <property type="entry name" value="VWFA"/>
    <property type="match status" value="1"/>
</dbReference>
<keyword evidence="4" id="KW-0597">Phosphoprotein</keyword>
<dbReference type="Pfam" id="PF00092">
    <property type="entry name" value="VWA"/>
    <property type="match status" value="1"/>
</dbReference>
<dbReference type="InterPro" id="IPR036465">
    <property type="entry name" value="vWFA_dom_sf"/>
</dbReference>
<evidence type="ECO:0000256" key="7">
    <source>
        <dbReference type="ARBA" id="ARBA00022869"/>
    </source>
</evidence>
<feature type="domain" description="Fibronectin type-III" evidence="13">
    <location>
        <begin position="306"/>
        <end position="398"/>
    </location>
</feature>
<dbReference type="Gene3D" id="3.40.50.410">
    <property type="entry name" value="von Willebrand factor, type A domain"/>
    <property type="match status" value="1"/>
</dbReference>
<evidence type="ECO:0000256" key="5">
    <source>
        <dbReference type="ARBA" id="ARBA00022729"/>
    </source>
</evidence>
<evidence type="ECO:0000256" key="8">
    <source>
        <dbReference type="ARBA" id="ARBA00023157"/>
    </source>
</evidence>
<dbReference type="InterPro" id="IPR050525">
    <property type="entry name" value="ECM_Assembly_Org"/>
</dbReference>
<keyword evidence="2" id="KW-0964">Secreted</keyword>
<dbReference type="GeneID" id="105927083"/>
<keyword evidence="15" id="KW-1185">Reference proteome</keyword>
<dbReference type="SMART" id="SM00060">
    <property type="entry name" value="FN3"/>
    <property type="match status" value="3"/>
</dbReference>
<evidence type="ECO:0000256" key="4">
    <source>
        <dbReference type="ARBA" id="ARBA00022553"/>
    </source>
</evidence>
<accession>A0A3Q2NXP1</accession>
<dbReference type="Gene3D" id="2.60.40.10">
    <property type="entry name" value="Immunoglobulins"/>
    <property type="match status" value="3"/>
</dbReference>
<dbReference type="SMART" id="SM00327">
    <property type="entry name" value="VWA"/>
    <property type="match status" value="1"/>
</dbReference>
<evidence type="ECO:0000256" key="1">
    <source>
        <dbReference type="ARBA" id="ARBA00004302"/>
    </source>
</evidence>
<dbReference type="GO" id="GO:0005604">
    <property type="term" value="C:basement membrane"/>
    <property type="evidence" value="ECO:0007669"/>
    <property type="project" value="UniProtKB-SubCell"/>
</dbReference>
<keyword evidence="5 11" id="KW-0732">Signal</keyword>
<dbReference type="PRINTS" id="PR00453">
    <property type="entry name" value="VWFADOMAIN"/>
</dbReference>
<evidence type="ECO:0000313" key="14">
    <source>
        <dbReference type="Ensembl" id="ENSFHEP00000004010.1"/>
    </source>
</evidence>
<dbReference type="CDD" id="cd00063">
    <property type="entry name" value="FN3"/>
    <property type="match status" value="2"/>
</dbReference>
<evidence type="ECO:0000256" key="10">
    <source>
        <dbReference type="ARBA" id="ARBA00046169"/>
    </source>
</evidence>
<evidence type="ECO:0000256" key="6">
    <source>
        <dbReference type="ARBA" id="ARBA00022737"/>
    </source>
</evidence>
<dbReference type="PROSITE" id="PS50853">
    <property type="entry name" value="FN3"/>
    <property type="match status" value="2"/>
</dbReference>
<reference evidence="14" key="2">
    <citation type="submission" date="2025-09" db="UniProtKB">
        <authorList>
            <consortium name="Ensembl"/>
        </authorList>
    </citation>
    <scope>IDENTIFICATION</scope>
</reference>
<dbReference type="InterPro" id="IPR003961">
    <property type="entry name" value="FN3_dom"/>
</dbReference>
<keyword evidence="8" id="KW-1015">Disulfide bond</keyword>
<feature type="signal peptide" evidence="11">
    <location>
        <begin position="1"/>
        <end position="20"/>
    </location>
</feature>
<dbReference type="Pfam" id="PF00041">
    <property type="entry name" value="fn3"/>
    <property type="match status" value="2"/>
</dbReference>
<sequence>MKSFLLLCVLIFATLQRSFSQTGALPDTELDRCEGDILLLLDSSGSVTTLDFSRFLIFVANLLHPFSLGRGHVRVALVLVGTEPHLEFDLDVHGNQESLLRALQSVRQLQGDTNTEAAVGLARRLLLLEAEGDVPKVLLWVTDGVQPGDVEGPMSELKARGVRVLIVSTIHGDYRVLRRVATPPLESHLHFVDIESIDIIVENLREAIIKIICAERLSVVHLTSHSAVLQWSPVLAADGGYYVLTYKPVGKLQAENRTVLSSTSSRVELTKLQPDTTYTASLHPDSNQRLFSTLSVNFTTLPDVLSPAEVTVSDSGPRQIRVSWGPLQPARVQRYIVEYGAFPSGRVQTVTVSNQKSSVILRDLEPGTQYLITVSALHADGRQRAMSVRSCTQEAARPALTDLQLALMDRWEGNEVQASWQADTDGLKGYWVSWERKDSQSSQSESSPSSAYLPPSTPSIRLTHLAPNSRVCVSPVYSSGRGEGICCTAKTGGH</sequence>
<dbReference type="OrthoDB" id="9949424at2759"/>
<dbReference type="InterPro" id="IPR013783">
    <property type="entry name" value="Ig-like_fold"/>
</dbReference>
<evidence type="ECO:0000256" key="3">
    <source>
        <dbReference type="ARBA" id="ARBA00022530"/>
    </source>
</evidence>
<evidence type="ECO:0000259" key="12">
    <source>
        <dbReference type="PROSITE" id="PS50234"/>
    </source>
</evidence>
<comment type="subcellular location">
    <subcellularLocation>
        <location evidence="1">Secreted</location>
        <location evidence="1">Extracellular space</location>
        <location evidence="1">Extracellular matrix</location>
        <location evidence="1">Basement membrane</location>
    </subcellularLocation>
</comment>
<dbReference type="SUPFAM" id="SSF53300">
    <property type="entry name" value="vWA-like"/>
    <property type="match status" value="1"/>
</dbReference>
<dbReference type="STRING" id="8078.ENSFHEP00000004010"/>
<feature type="domain" description="VWFA" evidence="12">
    <location>
        <begin position="36"/>
        <end position="208"/>
    </location>
</feature>
<dbReference type="InterPro" id="IPR002035">
    <property type="entry name" value="VWF_A"/>
</dbReference>
<evidence type="ECO:0000256" key="11">
    <source>
        <dbReference type="SAM" id="SignalP"/>
    </source>
</evidence>
<proteinExistence type="predicted"/>
<name>A0A3Q2NXP1_FUNHE</name>